<dbReference type="OrthoDB" id="9774737at2"/>
<dbReference type="Pfam" id="PF20143">
    <property type="entry name" value="NAD_kinase_C"/>
    <property type="match status" value="1"/>
</dbReference>
<sequence>MDIRTLSVVNADSDAARAAGDLLRTRYGHVPPDQADVIVALGGDGFMLETLHEAITLGTPIFGMNQGSIGFLMNQFRINGLMERLRAAQPVEIHPLSMITRTHDSRTVEALAINEVSMLRETRQAAKLRISVDGRVRLPEMICDGVLVCTAAGSTAYNASAHGPILPMGANVMAVTPISAFRPRRWRGAVLPCTATVRIDVLENAKRPVSAVADYTEVRDVDWVEVRENRDVTLHMLFDPEHNLEERILNEQFTP</sequence>
<dbReference type="EMBL" id="VWPJ01000010">
    <property type="protein sequence ID" value="KAA5605246.1"/>
    <property type="molecule type" value="Genomic_DNA"/>
</dbReference>
<dbReference type="GO" id="GO:0006741">
    <property type="term" value="P:NADP+ biosynthetic process"/>
    <property type="evidence" value="ECO:0007669"/>
    <property type="project" value="UniProtKB-UniRule"/>
</dbReference>
<proteinExistence type="inferred from homology"/>
<comment type="subcellular location">
    <subcellularLocation>
        <location evidence="6">Cytoplasm</location>
    </subcellularLocation>
</comment>
<comment type="similarity">
    <text evidence="6">Belongs to the NAD kinase family.</text>
</comment>
<name>A0A5M6IAE3_9PROT</name>
<gene>
    <name evidence="6" type="primary">nadK</name>
    <name evidence="7" type="ORF">F1188_11795</name>
</gene>
<dbReference type="GO" id="GO:0005524">
    <property type="term" value="F:ATP binding"/>
    <property type="evidence" value="ECO:0007669"/>
    <property type="project" value="UniProtKB-KW"/>
</dbReference>
<evidence type="ECO:0000256" key="6">
    <source>
        <dbReference type="HAMAP-Rule" id="MF_00361"/>
    </source>
</evidence>
<protein>
    <recommendedName>
        <fullName evidence="6">NAD kinase</fullName>
        <ecNumber evidence="6">2.7.1.23</ecNumber>
    </recommendedName>
    <alternativeName>
        <fullName evidence="6">ATP-dependent NAD kinase</fullName>
    </alternativeName>
</protein>
<dbReference type="GO" id="GO:0003951">
    <property type="term" value="F:NAD+ kinase activity"/>
    <property type="evidence" value="ECO:0007669"/>
    <property type="project" value="UniProtKB-UniRule"/>
</dbReference>
<keyword evidence="1 6" id="KW-0808">Transferase</keyword>
<organism evidence="7 8">
    <name type="scientific">Roseospira marina</name>
    <dbReference type="NCBI Taxonomy" id="140057"/>
    <lineage>
        <taxon>Bacteria</taxon>
        <taxon>Pseudomonadati</taxon>
        <taxon>Pseudomonadota</taxon>
        <taxon>Alphaproteobacteria</taxon>
        <taxon>Rhodospirillales</taxon>
        <taxon>Rhodospirillaceae</taxon>
        <taxon>Roseospira</taxon>
    </lineage>
</organism>
<dbReference type="SUPFAM" id="SSF111331">
    <property type="entry name" value="NAD kinase/diacylglycerol kinase-like"/>
    <property type="match status" value="1"/>
</dbReference>
<dbReference type="PANTHER" id="PTHR20275">
    <property type="entry name" value="NAD KINASE"/>
    <property type="match status" value="1"/>
</dbReference>
<keyword evidence="3 6" id="KW-0521">NADP</keyword>
<comment type="catalytic activity">
    <reaction evidence="5 6">
        <text>NAD(+) + ATP = ADP + NADP(+) + H(+)</text>
        <dbReference type="Rhea" id="RHEA:18629"/>
        <dbReference type="ChEBI" id="CHEBI:15378"/>
        <dbReference type="ChEBI" id="CHEBI:30616"/>
        <dbReference type="ChEBI" id="CHEBI:57540"/>
        <dbReference type="ChEBI" id="CHEBI:58349"/>
        <dbReference type="ChEBI" id="CHEBI:456216"/>
        <dbReference type="EC" id="2.7.1.23"/>
    </reaction>
</comment>
<feature type="binding site" evidence="6">
    <location>
        <position position="144"/>
    </location>
    <ligand>
        <name>NAD(+)</name>
        <dbReference type="ChEBI" id="CHEBI:57540"/>
    </ligand>
</feature>
<feature type="binding site" evidence="6">
    <location>
        <begin position="114"/>
        <end position="115"/>
    </location>
    <ligand>
        <name>NAD(+)</name>
        <dbReference type="ChEBI" id="CHEBI:57540"/>
    </ligand>
</feature>
<evidence type="ECO:0000256" key="4">
    <source>
        <dbReference type="ARBA" id="ARBA00023027"/>
    </source>
</evidence>
<dbReference type="GO" id="GO:0051287">
    <property type="term" value="F:NAD binding"/>
    <property type="evidence" value="ECO:0007669"/>
    <property type="project" value="UniProtKB-ARBA"/>
</dbReference>
<comment type="cofactor">
    <cofactor evidence="6">
        <name>a divalent metal cation</name>
        <dbReference type="ChEBI" id="CHEBI:60240"/>
    </cofactor>
</comment>
<feature type="active site" description="Proton acceptor" evidence="6">
    <location>
        <position position="44"/>
    </location>
</feature>
<dbReference type="InterPro" id="IPR017438">
    <property type="entry name" value="ATP-NAD_kinase_N"/>
</dbReference>
<dbReference type="HAMAP" id="MF_00361">
    <property type="entry name" value="NAD_kinase"/>
    <property type="match status" value="1"/>
</dbReference>
<dbReference type="PANTHER" id="PTHR20275:SF0">
    <property type="entry name" value="NAD KINASE"/>
    <property type="match status" value="1"/>
</dbReference>
<dbReference type="InterPro" id="IPR017437">
    <property type="entry name" value="ATP-NAD_kinase_PpnK-typ_C"/>
</dbReference>
<keyword evidence="6" id="KW-0067">ATP-binding</keyword>
<keyword evidence="8" id="KW-1185">Reference proteome</keyword>
<feature type="binding site" evidence="6">
    <location>
        <begin position="155"/>
        <end position="160"/>
    </location>
    <ligand>
        <name>NAD(+)</name>
        <dbReference type="ChEBI" id="CHEBI:57540"/>
    </ligand>
</feature>
<comment type="caution">
    <text evidence="7">The sequence shown here is derived from an EMBL/GenBank/DDBJ whole genome shotgun (WGS) entry which is preliminary data.</text>
</comment>
<dbReference type="AlphaFoldDB" id="A0A5M6IAE3"/>
<feature type="binding site" evidence="6">
    <location>
        <begin position="44"/>
        <end position="45"/>
    </location>
    <ligand>
        <name>NAD(+)</name>
        <dbReference type="ChEBI" id="CHEBI:57540"/>
    </ligand>
</feature>
<dbReference type="InterPro" id="IPR002504">
    <property type="entry name" value="NADK"/>
</dbReference>
<feature type="binding site" evidence="6">
    <location>
        <position position="152"/>
    </location>
    <ligand>
        <name>NAD(+)</name>
        <dbReference type="ChEBI" id="CHEBI:57540"/>
    </ligand>
</feature>
<dbReference type="GO" id="GO:0005737">
    <property type="term" value="C:cytoplasm"/>
    <property type="evidence" value="ECO:0007669"/>
    <property type="project" value="UniProtKB-SubCell"/>
</dbReference>
<evidence type="ECO:0000256" key="2">
    <source>
        <dbReference type="ARBA" id="ARBA00022777"/>
    </source>
</evidence>
<dbReference type="RefSeq" id="WP_150062626.1">
    <property type="nucleotide sequence ID" value="NZ_JACHII010000008.1"/>
</dbReference>
<accession>A0A5M6IAE3</accession>
<comment type="caution">
    <text evidence="6">Lacks conserved residue(s) required for the propagation of feature annotation.</text>
</comment>
<keyword evidence="6" id="KW-0963">Cytoplasm</keyword>
<comment type="function">
    <text evidence="6">Involved in the regulation of the intracellular balance of NAD and NADP, and is a key enzyme in the biosynthesis of NADP. Catalyzes specifically the phosphorylation on 2'-hydroxyl of the adenosine moiety of NAD to yield NADP.</text>
</comment>
<dbReference type="InterPro" id="IPR016064">
    <property type="entry name" value="NAD/diacylglycerol_kinase_sf"/>
</dbReference>
<dbReference type="GO" id="GO:0046872">
    <property type="term" value="F:metal ion binding"/>
    <property type="evidence" value="ECO:0007669"/>
    <property type="project" value="UniProtKB-UniRule"/>
</dbReference>
<dbReference type="Pfam" id="PF01513">
    <property type="entry name" value="NAD_kinase"/>
    <property type="match status" value="1"/>
</dbReference>
<reference evidence="7 8" key="1">
    <citation type="submission" date="2019-09" db="EMBL/GenBank/DDBJ databases">
        <title>Genome sequence of Roseospira marina, one of the more divergent members of the non-sulfur purple photosynthetic bacterial family, the Rhodospirillaceae.</title>
        <authorList>
            <person name="Meyer T."/>
            <person name="Kyndt J."/>
        </authorList>
    </citation>
    <scope>NUCLEOTIDE SEQUENCE [LARGE SCALE GENOMIC DNA]</scope>
    <source>
        <strain evidence="7 8">DSM 15113</strain>
    </source>
</reference>
<evidence type="ECO:0000256" key="3">
    <source>
        <dbReference type="ARBA" id="ARBA00022857"/>
    </source>
</evidence>
<dbReference type="GO" id="GO:0019674">
    <property type="term" value="P:NAD+ metabolic process"/>
    <property type="evidence" value="ECO:0007669"/>
    <property type="project" value="InterPro"/>
</dbReference>
<evidence type="ECO:0000313" key="7">
    <source>
        <dbReference type="EMBL" id="KAA5605246.1"/>
    </source>
</evidence>
<dbReference type="Gene3D" id="3.40.50.10330">
    <property type="entry name" value="Probable inorganic polyphosphate/atp-NAD kinase, domain 1"/>
    <property type="match status" value="1"/>
</dbReference>
<dbReference type="EC" id="2.7.1.23" evidence="6"/>
<keyword evidence="2 6" id="KW-0418">Kinase</keyword>
<dbReference type="Gene3D" id="2.60.200.30">
    <property type="entry name" value="Probable inorganic polyphosphate/atp-NAD kinase, domain 2"/>
    <property type="match status" value="1"/>
</dbReference>
<evidence type="ECO:0000256" key="5">
    <source>
        <dbReference type="ARBA" id="ARBA00047925"/>
    </source>
</evidence>
<keyword evidence="4 6" id="KW-0520">NAD</keyword>
<dbReference type="NCBIfam" id="NF003406">
    <property type="entry name" value="PRK04761.1"/>
    <property type="match status" value="1"/>
</dbReference>
<evidence type="ECO:0000256" key="1">
    <source>
        <dbReference type="ARBA" id="ARBA00022679"/>
    </source>
</evidence>
<dbReference type="Proteomes" id="UP000324065">
    <property type="component" value="Unassembled WGS sequence"/>
</dbReference>
<keyword evidence="6" id="KW-0547">Nucleotide-binding</keyword>
<evidence type="ECO:0000313" key="8">
    <source>
        <dbReference type="Proteomes" id="UP000324065"/>
    </source>
</evidence>